<gene>
    <name evidence="2" type="ORF">STCU_05287</name>
</gene>
<dbReference type="InterPro" id="IPR057320">
    <property type="entry name" value="RESC1_2_CYTH-like_dom"/>
</dbReference>
<keyword evidence="3" id="KW-1185">Reference proteome</keyword>
<feature type="domain" description="RESC1/2 CYTH-like" evidence="1">
    <location>
        <begin position="4"/>
        <end position="292"/>
    </location>
</feature>
<dbReference type="Pfam" id="PF25477">
    <property type="entry name" value="RESC1_2"/>
    <property type="match status" value="1"/>
</dbReference>
<dbReference type="Proteomes" id="UP000015354">
    <property type="component" value="Unassembled WGS sequence"/>
</dbReference>
<reference evidence="2 3" key="1">
    <citation type="journal article" date="2013" name="PLoS ONE">
        <title>Predicting the Proteins of Angomonas deanei, Strigomonas culicis and Their Respective Endosymbionts Reveals New Aspects of the Trypanosomatidae Family.</title>
        <authorList>
            <person name="Motta M.C."/>
            <person name="Martins A.C."/>
            <person name="de Souza S.S."/>
            <person name="Catta-Preta C.M."/>
            <person name="Silva R."/>
            <person name="Klein C.C."/>
            <person name="de Almeida L.G."/>
            <person name="de Lima Cunha O."/>
            <person name="Ciapina L.P."/>
            <person name="Brocchi M."/>
            <person name="Colabardini A.C."/>
            <person name="de Araujo Lima B."/>
            <person name="Machado C.R."/>
            <person name="de Almeida Soares C.M."/>
            <person name="Probst C.M."/>
            <person name="de Menezes C.B."/>
            <person name="Thompson C.E."/>
            <person name="Bartholomeu D.C."/>
            <person name="Gradia D.F."/>
            <person name="Pavoni D.P."/>
            <person name="Grisard E.C."/>
            <person name="Fantinatti-Garboggini F."/>
            <person name="Marchini F.K."/>
            <person name="Rodrigues-Luiz G.F."/>
            <person name="Wagner G."/>
            <person name="Goldman G.H."/>
            <person name="Fietto J.L."/>
            <person name="Elias M.C."/>
            <person name="Goldman M.H."/>
            <person name="Sagot M.F."/>
            <person name="Pereira M."/>
            <person name="Stoco P.H."/>
            <person name="de Mendonca-Neto R.P."/>
            <person name="Teixeira S.M."/>
            <person name="Maciel T.E."/>
            <person name="de Oliveira Mendes T.A."/>
            <person name="Urmenyi T.P."/>
            <person name="de Souza W."/>
            <person name="Schenkman S."/>
            <person name="de Vasconcelos A.T."/>
        </authorList>
    </citation>
    <scope>NUCLEOTIDE SEQUENCE [LARGE SCALE GENOMIC DNA]</scope>
</reference>
<evidence type="ECO:0000259" key="1">
    <source>
        <dbReference type="Pfam" id="PF25477"/>
    </source>
</evidence>
<proteinExistence type="predicted"/>
<name>S9UGT5_9TRYP</name>
<dbReference type="EMBL" id="ATMH01005287">
    <property type="protein sequence ID" value="EPY28128.1"/>
    <property type="molecule type" value="Genomic_DNA"/>
</dbReference>
<sequence length="305" mass="35452">MCTGCPGESQNKEDCFTIAKVDAYEANKTRFRRALEWCLLNSWNVNLPAELNMGAGKILFYQNLAKQNKRVLPLWTLQHHVAGQHPYAWFAVANERNARESVEGRLLPQLSMEPLQDETTTYRLSVRRMGESFDVVLNDNLQCVSVNRPWDRFFVSHYVRQRMPDVRFLVRARHPMKKKVADLYLESDILRRTRDSVQSVLIPELGDVTYCCERQVRKWVTRTPKTNTQIQLVETRRTPLIISRLGDEGQRLECEFIVPLPTKAERVDVAAFCDEMWEFGNRLAQSLEEEMADFMAHTMSTSATF</sequence>
<evidence type="ECO:0000313" key="2">
    <source>
        <dbReference type="EMBL" id="EPY28128.1"/>
    </source>
</evidence>
<comment type="caution">
    <text evidence="2">The sequence shown here is derived from an EMBL/GenBank/DDBJ whole genome shotgun (WGS) entry which is preliminary data.</text>
</comment>
<dbReference type="AlphaFoldDB" id="S9UGT5"/>
<evidence type="ECO:0000313" key="3">
    <source>
        <dbReference type="Proteomes" id="UP000015354"/>
    </source>
</evidence>
<accession>S9UGT5</accession>
<protein>
    <recommendedName>
        <fullName evidence="1">RESC1/2 CYTH-like domain-containing protein</fullName>
    </recommendedName>
</protein>
<dbReference type="OrthoDB" id="269740at2759"/>
<organism evidence="2 3">
    <name type="scientific">Strigomonas culicis</name>
    <dbReference type="NCBI Taxonomy" id="28005"/>
    <lineage>
        <taxon>Eukaryota</taxon>
        <taxon>Discoba</taxon>
        <taxon>Euglenozoa</taxon>
        <taxon>Kinetoplastea</taxon>
        <taxon>Metakinetoplastina</taxon>
        <taxon>Trypanosomatida</taxon>
        <taxon>Trypanosomatidae</taxon>
        <taxon>Strigomonadinae</taxon>
        <taxon>Strigomonas</taxon>
    </lineage>
</organism>